<dbReference type="InterPro" id="IPR036366">
    <property type="entry name" value="PGBDSf"/>
</dbReference>
<gene>
    <name evidence="3" type="ORF">HX900_35045</name>
</gene>
<evidence type="ECO:0000313" key="4">
    <source>
        <dbReference type="Proteomes" id="UP000532162"/>
    </source>
</evidence>
<name>A0A7Z0ZW96_9HYPH</name>
<dbReference type="Pfam" id="PF01471">
    <property type="entry name" value="PG_binding_1"/>
    <property type="match status" value="1"/>
</dbReference>
<feature type="domain" description="Peptidoglycan binding-like" evidence="1">
    <location>
        <begin position="219"/>
        <end position="272"/>
    </location>
</feature>
<dbReference type="InterPro" id="IPR024408">
    <property type="entry name" value="Muramidase"/>
</dbReference>
<dbReference type="Gene3D" id="1.10.101.10">
    <property type="entry name" value="PGBD-like superfamily/PGBD"/>
    <property type="match status" value="1"/>
</dbReference>
<evidence type="ECO:0000313" key="3">
    <source>
        <dbReference type="EMBL" id="NZD66263.1"/>
    </source>
</evidence>
<dbReference type="InterPro" id="IPR036365">
    <property type="entry name" value="PGBD-like_sf"/>
</dbReference>
<organism evidence="3 4">
    <name type="scientific">Rhizobium changzhiense</name>
    <dbReference type="NCBI Taxonomy" id="2692317"/>
    <lineage>
        <taxon>Bacteria</taxon>
        <taxon>Pseudomonadati</taxon>
        <taxon>Pseudomonadota</taxon>
        <taxon>Alphaproteobacteria</taxon>
        <taxon>Hyphomicrobiales</taxon>
        <taxon>Rhizobiaceae</taxon>
        <taxon>Rhizobium/Agrobacterium group</taxon>
        <taxon>Rhizobium</taxon>
    </lineage>
</organism>
<accession>A0A7Z0ZW96</accession>
<evidence type="ECO:0000259" key="2">
    <source>
        <dbReference type="Pfam" id="PF11860"/>
    </source>
</evidence>
<dbReference type="SUPFAM" id="SSF47090">
    <property type="entry name" value="PGBD-like"/>
    <property type="match status" value="1"/>
</dbReference>
<dbReference type="EMBL" id="JACCPJ010000024">
    <property type="protein sequence ID" value="NZD66263.1"/>
    <property type="molecule type" value="Genomic_DNA"/>
</dbReference>
<proteinExistence type="predicted"/>
<comment type="caution">
    <text evidence="3">The sequence shown here is derived from an EMBL/GenBank/DDBJ whole genome shotgun (WGS) entry which is preliminary data.</text>
</comment>
<sequence length="283" mass="30861">MFDEAARQRIGALGESIGVDPAALLAVAEVESAGKAFDTVDGKDMPLIRWEGHYFYRLLPQSLKKTALTKGLGHPNAGGVPNPKSQQARYNLLERAKQIDEVAALSSCSWGLGQVMGAHWSWLGYATAQELVAEACSGIVGQVQLMSRFIVRSKLTDELRNRDWAGFARQYNGPSYKKMNYDSKMAAAYARHRTAVSGANVDSESEEDTPTILRIGTSGVDVSQLQEKLRKLGYTVNVDGDFGPATKQAVMKFQEDHDLQADGVAGPLTWSVIERLQGIPEDA</sequence>
<evidence type="ECO:0000259" key="1">
    <source>
        <dbReference type="Pfam" id="PF01471"/>
    </source>
</evidence>
<protein>
    <submittedName>
        <fullName evidence="3">DUF3380 domain-containing protein</fullName>
    </submittedName>
</protein>
<dbReference type="InterPro" id="IPR002477">
    <property type="entry name" value="Peptidoglycan-bd-like"/>
</dbReference>
<reference evidence="3 4" key="1">
    <citation type="submission" date="2020-07" db="EMBL/GenBank/DDBJ databases">
        <authorList>
            <person name="Sun Q."/>
        </authorList>
    </citation>
    <scope>NUCLEOTIDE SEQUENCE [LARGE SCALE GENOMIC DNA]</scope>
    <source>
        <strain evidence="3 4">WYCCWR 11290</strain>
    </source>
</reference>
<dbReference type="AlphaFoldDB" id="A0A7Z0ZW96"/>
<dbReference type="Proteomes" id="UP000532162">
    <property type="component" value="Unassembled WGS sequence"/>
</dbReference>
<dbReference type="Pfam" id="PF11860">
    <property type="entry name" value="Muramidase"/>
    <property type="match status" value="1"/>
</dbReference>
<feature type="domain" description="N-acetylmuramidase" evidence="2">
    <location>
        <begin position="20"/>
        <end position="192"/>
    </location>
</feature>
<dbReference type="RefSeq" id="WP_180697462.1">
    <property type="nucleotide sequence ID" value="NZ_JACCPJ010000024.1"/>
</dbReference>